<keyword evidence="6" id="KW-0624">Polysaccharide degradation</keyword>
<comment type="caution">
    <text evidence="10">The sequence shown here is derived from an EMBL/GenBank/DDBJ whole genome shotgun (WGS) entry which is preliminary data.</text>
</comment>
<evidence type="ECO:0000256" key="9">
    <source>
        <dbReference type="RuleBase" id="RU361175"/>
    </source>
</evidence>
<dbReference type="GO" id="GO:0005829">
    <property type="term" value="C:cytosol"/>
    <property type="evidence" value="ECO:0007669"/>
    <property type="project" value="TreeGrafter"/>
</dbReference>
<dbReference type="PANTHER" id="PTHR10353">
    <property type="entry name" value="GLYCOSYL HYDROLASE"/>
    <property type="match status" value="1"/>
</dbReference>
<keyword evidence="3" id="KW-0136">Cellulose degradation</keyword>
<feature type="binding site" evidence="8">
    <location>
        <begin position="424"/>
        <end position="425"/>
    </location>
    <ligand>
        <name>substrate</name>
    </ligand>
</feature>
<feature type="binding site" evidence="8">
    <location>
        <position position="22"/>
    </location>
    <ligand>
        <name>substrate</name>
    </ligand>
</feature>
<dbReference type="Pfam" id="PF00232">
    <property type="entry name" value="Glyco_hydro_1"/>
    <property type="match status" value="1"/>
</dbReference>
<dbReference type="EMBL" id="WBSM01000013">
    <property type="protein sequence ID" value="KAB8286906.1"/>
    <property type="molecule type" value="Genomic_DNA"/>
</dbReference>
<dbReference type="InterPro" id="IPR017736">
    <property type="entry name" value="Glyco_hydro_1_beta-glucosidase"/>
</dbReference>
<dbReference type="PRINTS" id="PR00131">
    <property type="entry name" value="GLHYDRLASE1"/>
</dbReference>
<dbReference type="GO" id="GO:0030245">
    <property type="term" value="P:cellulose catabolic process"/>
    <property type="evidence" value="ECO:0007669"/>
    <property type="project" value="UniProtKB-KW"/>
</dbReference>
<accession>A0A6L4WXG3</accession>
<evidence type="ECO:0000256" key="4">
    <source>
        <dbReference type="ARBA" id="ARBA00023277"/>
    </source>
</evidence>
<keyword evidence="5 9" id="KW-0326">Glycosidase</keyword>
<feature type="binding site" evidence="8">
    <location>
        <position position="167"/>
    </location>
    <ligand>
        <name>substrate</name>
    </ligand>
</feature>
<keyword evidence="2 9" id="KW-0378">Hydrolase</keyword>
<dbReference type="AlphaFoldDB" id="A0A6L4WXG3"/>
<evidence type="ECO:0000256" key="6">
    <source>
        <dbReference type="ARBA" id="ARBA00023326"/>
    </source>
</evidence>
<dbReference type="Gene3D" id="3.20.20.80">
    <property type="entry name" value="Glycosidases"/>
    <property type="match status" value="1"/>
</dbReference>
<feature type="binding site" evidence="8">
    <location>
        <position position="123"/>
    </location>
    <ligand>
        <name>substrate</name>
    </ligand>
</feature>
<keyword evidence="11" id="KW-1185">Reference proteome</keyword>
<feature type="active site" description="Proton donor" evidence="7">
    <location>
        <position position="168"/>
    </location>
</feature>
<evidence type="ECO:0000256" key="8">
    <source>
        <dbReference type="PIRSR" id="PIRSR617736-2"/>
    </source>
</evidence>
<proteinExistence type="inferred from homology"/>
<sequence>MISMTRQFSDDFLVGAATAAYQIEGAWNEDGKSPSIWDRFVKRRGAIADGTDGRVACDHYHRLDDDIRIMADLGLDAYRFSTAWSRVIPNGVGDVNEAGLDFYDRLVDGLLAHDIKPVLTLYHWDLPAVLADRGGWLNRDVAQYFAEYAHVMAERLGDRVKYWTTLNEPWCASFLGYGTGEHAPGIQDPGAALQAAHHLSLAHGLGVQALRSALPDSAQISVVLNLATPYPSSDAPEDAAAVHRRKVVANDVFLSPMLEGEYPDELKELTSAYSDWSFVHEGDLETICQPIDALGINYYSSVAVAQRPDGRDDAADRGCVPGTGDTMDVDKHLPVSDMGWPVTPQGLTDLLIELGHRFPGLPLMITENGMALRDQVVVENGVERVHDQERIDYLSVHLEAVGKAMDAGVPVLGYFVWSLLDNFEWALGCSKRFGLLYTDYTTQQRIWKDSAFWYRDFAMSHMAQ</sequence>
<dbReference type="SUPFAM" id="SSF51445">
    <property type="entry name" value="(Trans)glycosidases"/>
    <property type="match status" value="1"/>
</dbReference>
<evidence type="ECO:0000256" key="2">
    <source>
        <dbReference type="ARBA" id="ARBA00022801"/>
    </source>
</evidence>
<dbReference type="EC" id="3.2.1.21" evidence="9"/>
<dbReference type="InterPro" id="IPR017853">
    <property type="entry name" value="GH"/>
</dbReference>
<dbReference type="FunFam" id="3.20.20.80:FF:000004">
    <property type="entry name" value="Beta-glucosidase 6-phospho-beta-glucosidase"/>
    <property type="match status" value="1"/>
</dbReference>
<comment type="similarity">
    <text evidence="1 9">Belongs to the glycosyl hydrolase 1 family.</text>
</comment>
<protein>
    <recommendedName>
        <fullName evidence="9">Beta-glucosidase</fullName>
        <ecNumber evidence="9">3.2.1.21</ecNumber>
    </recommendedName>
</protein>
<organism evidence="10 11">
    <name type="scientific">Bifidobacterium ramosum</name>
    <dbReference type="NCBI Taxonomy" id="1798158"/>
    <lineage>
        <taxon>Bacteria</taxon>
        <taxon>Bacillati</taxon>
        <taxon>Actinomycetota</taxon>
        <taxon>Actinomycetes</taxon>
        <taxon>Bifidobacteriales</taxon>
        <taxon>Bifidobacteriaceae</taxon>
        <taxon>Bifidobacterium</taxon>
    </lineage>
</organism>
<feature type="active site" description="Nucleophile" evidence="7">
    <location>
        <position position="367"/>
    </location>
</feature>
<reference evidence="10 11" key="1">
    <citation type="submission" date="2019-10" db="EMBL/GenBank/DDBJ databases">
        <title>Characterization of the phylogenetic diversity of two novel species belonging to the genus Bifidobacterium: Bifidobacterium cebidarum sp. nov. and Bifidobacterium leontopitheci sp. nov.</title>
        <authorList>
            <person name="Lugli G.A."/>
            <person name="Duranti S."/>
            <person name="Milani C."/>
            <person name="Turroni F."/>
            <person name="Ventura M."/>
        </authorList>
    </citation>
    <scope>NUCLEOTIDE SEQUENCE [LARGE SCALE GENOMIC DNA]</scope>
    <source>
        <strain evidence="10 11">DSM 100688</strain>
    </source>
</reference>
<dbReference type="InterPro" id="IPR001360">
    <property type="entry name" value="Glyco_hydro_1"/>
</dbReference>
<evidence type="ECO:0000313" key="10">
    <source>
        <dbReference type="EMBL" id="KAB8286906.1"/>
    </source>
</evidence>
<gene>
    <name evidence="10" type="ORF">DSM100688_2019</name>
</gene>
<keyword evidence="4" id="KW-0119">Carbohydrate metabolism</keyword>
<evidence type="ECO:0000256" key="5">
    <source>
        <dbReference type="ARBA" id="ARBA00023295"/>
    </source>
</evidence>
<evidence type="ECO:0000256" key="7">
    <source>
        <dbReference type="PIRSR" id="PIRSR617736-1"/>
    </source>
</evidence>
<evidence type="ECO:0000256" key="3">
    <source>
        <dbReference type="ARBA" id="ARBA00023001"/>
    </source>
</evidence>
<evidence type="ECO:0000313" key="11">
    <source>
        <dbReference type="Proteomes" id="UP000482084"/>
    </source>
</evidence>
<feature type="binding site" evidence="8">
    <location>
        <position position="299"/>
    </location>
    <ligand>
        <name>substrate</name>
    </ligand>
</feature>
<dbReference type="NCBIfam" id="TIGR03356">
    <property type="entry name" value="BGL"/>
    <property type="match status" value="1"/>
</dbReference>
<dbReference type="PANTHER" id="PTHR10353:SF36">
    <property type="entry name" value="LP05116P"/>
    <property type="match status" value="1"/>
</dbReference>
<name>A0A6L4WXG3_9BIFI</name>
<dbReference type="GO" id="GO:0008422">
    <property type="term" value="F:beta-glucosidase activity"/>
    <property type="evidence" value="ECO:0007669"/>
    <property type="project" value="UniProtKB-EC"/>
</dbReference>
<comment type="catalytic activity">
    <reaction evidence="9">
        <text>Hydrolysis of terminal, non-reducing beta-D-glucosyl residues with release of beta-D-glucose.</text>
        <dbReference type="EC" id="3.2.1.21"/>
    </reaction>
</comment>
<feature type="binding site" evidence="8">
    <location>
        <position position="417"/>
    </location>
    <ligand>
        <name>substrate</name>
    </ligand>
</feature>
<evidence type="ECO:0000256" key="1">
    <source>
        <dbReference type="ARBA" id="ARBA00010838"/>
    </source>
</evidence>
<dbReference type="Proteomes" id="UP000482084">
    <property type="component" value="Unassembled WGS sequence"/>
</dbReference>